<keyword evidence="3" id="KW-1185">Reference proteome</keyword>
<name>A0A9X3Z3D3_9BACL</name>
<comment type="caution">
    <text evidence="2">The sequence shown here is derived from an EMBL/GenBank/DDBJ whole genome shotgun (WGS) entry which is preliminary data.</text>
</comment>
<feature type="region of interest" description="Disordered" evidence="1">
    <location>
        <begin position="1"/>
        <end position="50"/>
    </location>
</feature>
<feature type="compositionally biased region" description="Basic and acidic residues" evidence="1">
    <location>
        <begin position="1"/>
        <end position="14"/>
    </location>
</feature>
<evidence type="ECO:0000256" key="1">
    <source>
        <dbReference type="SAM" id="MobiDB-lite"/>
    </source>
</evidence>
<dbReference type="RefSeq" id="WP_162836744.1">
    <property type="nucleotide sequence ID" value="NZ_JAPYYP010000010.1"/>
</dbReference>
<protein>
    <submittedName>
        <fullName evidence="2">Uncharacterized protein</fullName>
    </submittedName>
</protein>
<dbReference type="AlphaFoldDB" id="A0A9X3Z3D3"/>
<reference evidence="2" key="1">
    <citation type="submission" date="2022-12" db="EMBL/GenBank/DDBJ databases">
        <title>Draft genome sequence of the thermophilic strain Brevibacillus thermoruber HT42, isolated from Los Humeros, Puebla, Mexico, with biotechnological potential.</title>
        <authorList>
            <person name="Lara Sanchez J."/>
            <person name="Solis Palacios R."/>
            <person name="Bustos Baena A.S."/>
            <person name="Ruz Baez A.E."/>
            <person name="Espinosa Luna G."/>
            <person name="Oliart Ros R.M."/>
        </authorList>
    </citation>
    <scope>NUCLEOTIDE SEQUENCE</scope>
    <source>
        <strain evidence="2">HT42</strain>
    </source>
</reference>
<evidence type="ECO:0000313" key="3">
    <source>
        <dbReference type="Proteomes" id="UP001151071"/>
    </source>
</evidence>
<evidence type="ECO:0000313" key="2">
    <source>
        <dbReference type="EMBL" id="MDA5108692.1"/>
    </source>
</evidence>
<feature type="compositionally biased region" description="Acidic residues" evidence="1">
    <location>
        <begin position="21"/>
        <end position="36"/>
    </location>
</feature>
<organism evidence="2 3">
    <name type="scientific">Brevibacillus thermoruber</name>
    <dbReference type="NCBI Taxonomy" id="33942"/>
    <lineage>
        <taxon>Bacteria</taxon>
        <taxon>Bacillati</taxon>
        <taxon>Bacillota</taxon>
        <taxon>Bacilli</taxon>
        <taxon>Bacillales</taxon>
        <taxon>Paenibacillaceae</taxon>
        <taxon>Brevibacillus</taxon>
    </lineage>
</organism>
<sequence>MDKRTDERNPKHEPTIAPGMEMDELEEEATEEEIENGDSTSVTTLYLDRI</sequence>
<gene>
    <name evidence="2" type="ORF">O3V59_09990</name>
</gene>
<dbReference type="Proteomes" id="UP001151071">
    <property type="component" value="Unassembled WGS sequence"/>
</dbReference>
<accession>A0A9X3Z3D3</accession>
<dbReference type="EMBL" id="JAPYYP010000010">
    <property type="protein sequence ID" value="MDA5108692.1"/>
    <property type="molecule type" value="Genomic_DNA"/>
</dbReference>
<proteinExistence type="predicted"/>